<evidence type="ECO:0000313" key="2">
    <source>
        <dbReference type="Proteomes" id="UP000176648"/>
    </source>
</evidence>
<proteinExistence type="predicted"/>
<sequence length="161" mass="18239">MHSKRIMNPKEFKTLIQIIVAEASKLRDTRTTEHKTPVNYACVFSQNEQEYESLLAIAGQLGKVVQETAMGPVFYIEPLNTVAGNLRLVKIRKPDLKRTERGDADFTITDYPTFKKTYLGKPGFGLIERPNMEMIELADPAFNVLAYFSNPPLGKVLNLDF</sequence>
<reference evidence="1 2" key="1">
    <citation type="journal article" date="2016" name="Nat. Commun.">
        <title>Thousands of microbial genomes shed light on interconnected biogeochemical processes in an aquifer system.</title>
        <authorList>
            <person name="Anantharaman K."/>
            <person name="Brown C.T."/>
            <person name="Hug L.A."/>
            <person name="Sharon I."/>
            <person name="Castelle C.J."/>
            <person name="Probst A.J."/>
            <person name="Thomas B.C."/>
            <person name="Singh A."/>
            <person name="Wilkins M.J."/>
            <person name="Karaoz U."/>
            <person name="Brodie E.L."/>
            <person name="Williams K.H."/>
            <person name="Hubbard S.S."/>
            <person name="Banfield J.F."/>
        </authorList>
    </citation>
    <scope>NUCLEOTIDE SEQUENCE [LARGE SCALE GENOMIC DNA]</scope>
</reference>
<protein>
    <submittedName>
        <fullName evidence="1">Uncharacterized protein</fullName>
    </submittedName>
</protein>
<name>A0A1G2C5W8_9BACT</name>
<organism evidence="1 2">
    <name type="scientific">Candidatus Liptonbacteria bacterium GWB1_49_6</name>
    <dbReference type="NCBI Taxonomy" id="1798644"/>
    <lineage>
        <taxon>Bacteria</taxon>
        <taxon>Candidatus Liptoniibacteriota</taxon>
    </lineage>
</organism>
<evidence type="ECO:0000313" key="1">
    <source>
        <dbReference type="EMBL" id="OGY96646.1"/>
    </source>
</evidence>
<accession>A0A1G2C5W8</accession>
<gene>
    <name evidence="1" type="ORF">A2122_00420</name>
</gene>
<dbReference type="Proteomes" id="UP000176648">
    <property type="component" value="Unassembled WGS sequence"/>
</dbReference>
<comment type="caution">
    <text evidence="1">The sequence shown here is derived from an EMBL/GenBank/DDBJ whole genome shotgun (WGS) entry which is preliminary data.</text>
</comment>
<dbReference type="EMBL" id="MHKU01000026">
    <property type="protein sequence ID" value="OGY96646.1"/>
    <property type="molecule type" value="Genomic_DNA"/>
</dbReference>
<dbReference type="STRING" id="1798644.A2122_00420"/>
<dbReference type="AlphaFoldDB" id="A0A1G2C5W8"/>